<reference evidence="1" key="3">
    <citation type="journal article" date="2000" name="Genome Res.">
        <title>RIKEN integrated sequence analysis (RISA) system--384-format sequencing pipeline with 384 multicapillary sequencer.</title>
        <authorList>
            <person name="Shibata K."/>
            <person name="Itoh M."/>
            <person name="Aizawa K."/>
            <person name="Nagaoka S."/>
            <person name="Sasaki N."/>
            <person name="Carninci P."/>
            <person name="Konno H."/>
            <person name="Akiyama J."/>
            <person name="Nishi K."/>
            <person name="Kitsunai T."/>
            <person name="Tashiro H."/>
            <person name="Itoh M."/>
            <person name="Sumi N."/>
            <person name="Ishii Y."/>
            <person name="Nakamura S."/>
            <person name="Hazama M."/>
            <person name="Nishine T."/>
            <person name="Harada A."/>
            <person name="Yamamoto R."/>
            <person name="Matsumoto H."/>
            <person name="Sakaguchi S."/>
            <person name="Ikegami T."/>
            <person name="Kashiwagi K."/>
            <person name="Fujiwake S."/>
            <person name="Inoue K."/>
            <person name="Togawa Y."/>
            <person name="Izawa M."/>
            <person name="Ohara E."/>
            <person name="Watahiki M."/>
            <person name="Yoneda Y."/>
            <person name="Ishikawa T."/>
            <person name="Ozawa K."/>
            <person name="Tanaka T."/>
            <person name="Matsuura S."/>
            <person name="Kawai J."/>
            <person name="Okazaki Y."/>
            <person name="Muramatsu M."/>
            <person name="Inoue Y."/>
            <person name="Kira A."/>
            <person name="Hayashizaki Y."/>
        </authorList>
    </citation>
    <scope>NUCLEOTIDE SEQUENCE</scope>
    <source>
        <strain evidence="1">C57BL/6J</strain>
        <tissue evidence="1">Medulla oblongata</tissue>
    </source>
</reference>
<dbReference type="AlphaFoldDB" id="Q8CEN5"/>
<organism evidence="1">
    <name type="scientific">Mus musculus</name>
    <name type="common">Mouse</name>
    <dbReference type="NCBI Taxonomy" id="10090"/>
    <lineage>
        <taxon>Eukaryota</taxon>
        <taxon>Metazoa</taxon>
        <taxon>Chordata</taxon>
        <taxon>Craniata</taxon>
        <taxon>Vertebrata</taxon>
        <taxon>Euteleostomi</taxon>
        <taxon>Mammalia</taxon>
        <taxon>Eutheria</taxon>
        <taxon>Euarchontoglires</taxon>
        <taxon>Glires</taxon>
        <taxon>Rodentia</taxon>
        <taxon>Myomorpha</taxon>
        <taxon>Muroidea</taxon>
        <taxon>Muridae</taxon>
        <taxon>Murinae</taxon>
        <taxon>Mus</taxon>
        <taxon>Mus</taxon>
    </lineage>
</organism>
<dbReference type="EMBL" id="AK018123">
    <property type="protein sequence ID" value="BAC25542.1"/>
    <property type="molecule type" value="mRNA"/>
</dbReference>
<evidence type="ECO:0000313" key="2">
    <source>
        <dbReference type="MGI" id="MGI:1917965"/>
    </source>
</evidence>
<reference evidence="1" key="2">
    <citation type="journal article" date="2000" name="Genome Res.">
        <title>Normalization and subtraction of cap-trapper-selected cDNAs to prepare full-length cDNA libraries for rapid discovery of new genes.</title>
        <authorList>
            <person name="Carninci P."/>
            <person name="Shibata Y."/>
            <person name="Hayatsu N."/>
            <person name="Sugahara Y."/>
            <person name="Shibata K."/>
            <person name="Itoh M."/>
            <person name="Konno H."/>
            <person name="Okazaki Y."/>
            <person name="Muramatsu M."/>
            <person name="Hayashizaki Y."/>
        </authorList>
    </citation>
    <scope>NUCLEOTIDE SEQUENCE</scope>
    <source>
        <strain evidence="1">C57BL/6J</strain>
        <tissue evidence="1">Medulla oblongata</tissue>
    </source>
</reference>
<feature type="non-terminal residue" evidence="1">
    <location>
        <position position="1"/>
    </location>
</feature>
<reference evidence="1" key="7">
    <citation type="journal article" date="2005" name="Science">
        <title>The Transcriptional Landscape of the Mammalian Genome.</title>
        <authorList>
            <consortium name="The FANTOM Consortium"/>
            <consortium name="Riken Genome Exploration Research Group and Genome Science Group (Genome Network Project Core Group)"/>
        </authorList>
    </citation>
    <scope>NUCLEOTIDE SEQUENCE</scope>
    <source>
        <strain evidence="1">C57BL/6J</strain>
        <tissue evidence="1">Medulla oblongata</tissue>
    </source>
</reference>
<proteinExistence type="evidence at transcript level"/>
<reference evidence="1" key="6">
    <citation type="journal article" date="2002" name="Nature">
        <title>Analysis of the mouse transcriptome based on functional annotation of 60,770 full-length cDNAs.</title>
        <authorList>
            <consortium name="The FANTOM Consortium and the RIKEN Genome Exploration Research Group Phase I and II Team"/>
        </authorList>
    </citation>
    <scope>NUCLEOTIDE SEQUENCE</scope>
    <source>
        <strain evidence="1">C57BL/6J</strain>
        <tissue evidence="1">Medulla oblongata</tissue>
    </source>
</reference>
<name>Q8CEN5_MOUSE</name>
<evidence type="ECO:0000313" key="1">
    <source>
        <dbReference type="EMBL" id="BAC25542.1"/>
    </source>
</evidence>
<accession>Q8CEN5</accession>
<reference evidence="1" key="1">
    <citation type="journal article" date="1999" name="Methods Enzymol.">
        <title>High-efficiency full-length cDNA cloning.</title>
        <authorList>
            <person name="Carninci P."/>
            <person name="Hayashizaki Y."/>
        </authorList>
    </citation>
    <scope>NUCLEOTIDE SEQUENCE</scope>
    <source>
        <strain evidence="1">C57BL/6J</strain>
        <tissue evidence="1">Medulla oblongata</tissue>
    </source>
</reference>
<gene>
    <name evidence="2" type="primary">6330405D24Rik</name>
</gene>
<reference evidence="1" key="4">
    <citation type="submission" date="2000-07" db="EMBL/GenBank/DDBJ databases">
        <authorList>
            <person name="Adachi J."/>
            <person name="Aizawa K."/>
            <person name="Akahira S."/>
            <person name="Akimura T."/>
            <person name="Arai A."/>
            <person name="Aono H."/>
            <person name="Arakawa T."/>
            <person name="Bono H."/>
            <person name="Carninci P."/>
            <person name="Fukuda S."/>
            <person name="Fukunishi Y."/>
            <person name="Furuno M."/>
            <person name="Hanagaki T."/>
            <person name="Hara A."/>
            <person name="Hayatsu N."/>
            <person name="Hiramoto K."/>
            <person name="Hiraoka T."/>
            <person name="Hori F."/>
            <person name="Imotani K."/>
            <person name="Ishii Y."/>
            <person name="Itoh M."/>
            <person name="Izawa M."/>
            <person name="Kasukawa T."/>
            <person name="Kato H."/>
            <person name="Kawai J."/>
            <person name="Kojima Y."/>
            <person name="Konno H."/>
            <person name="Kouda M."/>
            <person name="Koya S."/>
            <person name="Kurihara C."/>
            <person name="Matsuyama T."/>
            <person name="Miyazaki A."/>
            <person name="Nishi K."/>
            <person name="Nomura K."/>
            <person name="Numazaki R."/>
            <person name="Ohno M."/>
            <person name="Okazaki Y."/>
            <person name="Okido T."/>
            <person name="Owa C."/>
            <person name="Saito H."/>
            <person name="Saito R."/>
            <person name="Sakai C."/>
            <person name="Sakai K."/>
            <person name="Sano H."/>
            <person name="Sasaki D."/>
            <person name="Shibata K."/>
            <person name="Shibata Y."/>
            <person name="Shinagawa A."/>
            <person name="Shiraki T."/>
            <person name="Sogabe Y."/>
            <person name="Suzuki H."/>
            <person name="Tagami M."/>
            <person name="Tagawa A."/>
            <person name="Takahashi F."/>
            <person name="Tanaka T."/>
            <person name="Tejima Y."/>
            <person name="Toya T."/>
            <person name="Yamamura T."/>
            <person name="Yasunishi A."/>
            <person name="Yoshida K."/>
            <person name="Yoshino M."/>
            <person name="Muramatsu M."/>
            <person name="Hayashizaki Y."/>
        </authorList>
    </citation>
    <scope>NUCLEOTIDE SEQUENCE</scope>
    <source>
        <strain evidence="1">C57BL/6J</strain>
        <tissue evidence="1">Medulla oblongata</tissue>
    </source>
</reference>
<reference evidence="1" key="5">
    <citation type="journal article" date="2001" name="Nature">
        <title>Functional annotation of a full-length mouse cDNA collection.</title>
        <authorList>
            <consortium name="The RIKEN Genome Exploration Research Group Phase II Team and the FANTOM Consortium"/>
        </authorList>
    </citation>
    <scope>NUCLEOTIDE SEQUENCE</scope>
    <source>
        <strain evidence="1">C57BL/6J</strain>
        <tissue evidence="1">Medulla oblongata</tissue>
    </source>
</reference>
<protein>
    <submittedName>
        <fullName evidence="1">Uncharacterized protein</fullName>
    </submittedName>
</protein>
<dbReference type="AGR" id="MGI:1917965"/>
<dbReference type="MGI" id="MGI:1917965">
    <property type="gene designation" value="6330405D24Rik"/>
</dbReference>
<sequence>AASALPLLGDCFQQPFCRELALSARAGAERTQCRSQTFQAAHALRKTVRARRSLTEHVAPRGARRIAGAPRPAIGYVAHVTPRLPPPTHTHTFAVPLPTKIPTTDSQRLAQSTRYWERGDERSAWQTRRLRVPAEWTGVEPHRVRRSGVPGPSRCRTTRLVIGRQAESRAARRPAHSR</sequence>
<reference evidence="1" key="8">
    <citation type="journal article" date="2005" name="Science">
        <title>Antisense Transcription in the Mammalian Transcriptome.</title>
        <authorList>
            <consortium name="RIKEN Genome Exploration Research Group and Genome Science Group (Genome Network Project Core Group) and the FANTOM Consortium"/>
        </authorList>
    </citation>
    <scope>NUCLEOTIDE SEQUENCE</scope>
    <source>
        <strain evidence="1">C57BL/6J</strain>
        <tissue evidence="1">Medulla oblongata</tissue>
    </source>
</reference>